<dbReference type="InterPro" id="IPR049280">
    <property type="entry name" value="DUF6852"/>
</dbReference>
<dbReference type="EMBL" id="JACNMF010000005">
    <property type="protein sequence ID" value="MBC3759539.1"/>
    <property type="molecule type" value="Genomic_DNA"/>
</dbReference>
<dbReference type="Gene3D" id="2.30.30.730">
    <property type="match status" value="1"/>
</dbReference>
<dbReference type="Gene3D" id="1.10.10.1650">
    <property type="match status" value="1"/>
</dbReference>
<dbReference type="AlphaFoldDB" id="A0A923HDJ8"/>
<accession>A0A923HDJ8</accession>
<proteinExistence type="predicted"/>
<protein>
    <submittedName>
        <fullName evidence="3">DUF5606 domain-containing protein</fullName>
    </submittedName>
</protein>
<organism evidence="3 4">
    <name type="scientific">Hyunsoonleella aquatilis</name>
    <dbReference type="NCBI Taxonomy" id="2762758"/>
    <lineage>
        <taxon>Bacteria</taxon>
        <taxon>Pseudomonadati</taxon>
        <taxon>Bacteroidota</taxon>
        <taxon>Flavobacteriia</taxon>
        <taxon>Flavobacteriales</taxon>
        <taxon>Flavobacteriaceae</taxon>
    </lineage>
</organism>
<dbReference type="Pfam" id="PF21186">
    <property type="entry name" value="DUF6852"/>
    <property type="match status" value="1"/>
</dbReference>
<dbReference type="RefSeq" id="WP_186563498.1">
    <property type="nucleotide sequence ID" value="NZ_JACNMF010000005.1"/>
</dbReference>
<feature type="domain" description="DUF5606" evidence="1">
    <location>
        <begin position="3"/>
        <end position="48"/>
    </location>
</feature>
<gene>
    <name evidence="3" type="ORF">H7U19_14070</name>
</gene>
<evidence type="ECO:0000259" key="2">
    <source>
        <dbReference type="Pfam" id="PF21186"/>
    </source>
</evidence>
<keyword evidence="4" id="KW-1185">Reference proteome</keyword>
<evidence type="ECO:0000313" key="3">
    <source>
        <dbReference type="EMBL" id="MBC3759539.1"/>
    </source>
</evidence>
<sequence length="143" mass="16275">MGLEKVLAISGKPGLYKLVTQTRGGFVAESLIDSKRISVSLQNNVSVLSEIAIYTLNEEIPLYKVLGKIRERENGQLCSVGPKESKDKLEEYFFDVLPDYDEDRVYPSDIKKVIQWYNLLQKHDMLDLLDDDEADDSSADEEE</sequence>
<dbReference type="InterPro" id="IPR041218">
    <property type="entry name" value="DUF5606"/>
</dbReference>
<reference evidence="3" key="1">
    <citation type="submission" date="2020-08" db="EMBL/GenBank/DDBJ databases">
        <title>Hyunsoonleella sp. strain SJ7 genome sequencing and assembly.</title>
        <authorList>
            <person name="Kim I."/>
        </authorList>
    </citation>
    <scope>NUCLEOTIDE SEQUENCE</scope>
    <source>
        <strain evidence="3">SJ7</strain>
    </source>
</reference>
<dbReference type="InterPro" id="IPR049281">
    <property type="entry name" value="BVU_3817-like_C_sf"/>
</dbReference>
<dbReference type="Pfam" id="PF18347">
    <property type="entry name" value="DUF5606"/>
    <property type="match status" value="1"/>
</dbReference>
<evidence type="ECO:0000313" key="4">
    <source>
        <dbReference type="Proteomes" id="UP000656244"/>
    </source>
</evidence>
<comment type="caution">
    <text evidence="3">The sequence shown here is derived from an EMBL/GenBank/DDBJ whole genome shotgun (WGS) entry which is preliminary data.</text>
</comment>
<evidence type="ECO:0000259" key="1">
    <source>
        <dbReference type="Pfam" id="PF18347"/>
    </source>
</evidence>
<feature type="domain" description="DUF6852" evidence="2">
    <location>
        <begin position="51"/>
        <end position="120"/>
    </location>
</feature>
<dbReference type="Proteomes" id="UP000656244">
    <property type="component" value="Unassembled WGS sequence"/>
</dbReference>
<dbReference type="InterPro" id="IPR049282">
    <property type="entry name" value="BVU_3817_N_sf"/>
</dbReference>
<name>A0A923HDJ8_9FLAO</name>